<accession>A0ABR2VLU9</accession>
<dbReference type="Pfam" id="PF00856">
    <property type="entry name" value="SET"/>
    <property type="match status" value="1"/>
</dbReference>
<dbReference type="InterPro" id="IPR001214">
    <property type="entry name" value="SET_dom"/>
</dbReference>
<dbReference type="Proteomes" id="UP001479436">
    <property type="component" value="Unassembled WGS sequence"/>
</dbReference>
<evidence type="ECO:0000259" key="2">
    <source>
        <dbReference type="PROSITE" id="PS50280"/>
    </source>
</evidence>
<evidence type="ECO:0000313" key="4">
    <source>
        <dbReference type="Proteomes" id="UP001479436"/>
    </source>
</evidence>
<proteinExistence type="predicted"/>
<sequence>MTTLTNSSSSLPVNWPKDVEYLTEYRYHPSISSDLLDVIQGKRQLKAQSISANVEKSVNSSNKSQDKKQNSDSVTGSSTVIDRVMQDEQLPKRTELELEYDEIPIGRLLTVPTLPNGHDSPLYEIRLITSPPTHPVLNSYGLFACTTLRPGALLLDYIAEVLPDNVTDPESDYTLHLLDCLNLDACKAGNQGRFVNDFRQIRTQEQGPNVAWDLYRCETSGQVRMGCKILKRIEKDEELLCTYGKLFWKSRGIPVKGEEWEDGWDTESDIEDASD</sequence>
<comment type="caution">
    <text evidence="3">The sequence shown here is derived from an EMBL/GenBank/DDBJ whole genome shotgun (WGS) entry which is preliminary data.</text>
</comment>
<feature type="compositionally biased region" description="Low complexity" evidence="1">
    <location>
        <begin position="51"/>
        <end position="63"/>
    </location>
</feature>
<reference evidence="3 4" key="1">
    <citation type="submission" date="2023-04" db="EMBL/GenBank/DDBJ databases">
        <title>Genome of Basidiobolus ranarum AG-B5.</title>
        <authorList>
            <person name="Stajich J.E."/>
            <person name="Carter-House D."/>
            <person name="Gryganskyi A."/>
        </authorList>
    </citation>
    <scope>NUCLEOTIDE SEQUENCE [LARGE SCALE GENOMIC DNA]</scope>
    <source>
        <strain evidence="3 4">AG-B5</strain>
    </source>
</reference>
<dbReference type="EMBL" id="JASJQH010009461">
    <property type="protein sequence ID" value="KAK9679433.1"/>
    <property type="molecule type" value="Genomic_DNA"/>
</dbReference>
<feature type="region of interest" description="Disordered" evidence="1">
    <location>
        <begin position="50"/>
        <end position="81"/>
    </location>
</feature>
<gene>
    <name evidence="3" type="ORF">K7432_016270</name>
</gene>
<dbReference type="InterPro" id="IPR046341">
    <property type="entry name" value="SET_dom_sf"/>
</dbReference>
<dbReference type="Gene3D" id="2.170.270.10">
    <property type="entry name" value="SET domain"/>
    <property type="match status" value="1"/>
</dbReference>
<name>A0ABR2VLU9_9FUNG</name>
<feature type="domain" description="SET" evidence="2">
    <location>
        <begin position="123"/>
        <end position="244"/>
    </location>
</feature>
<evidence type="ECO:0000313" key="3">
    <source>
        <dbReference type="EMBL" id="KAK9679433.1"/>
    </source>
</evidence>
<dbReference type="PROSITE" id="PS50280">
    <property type="entry name" value="SET"/>
    <property type="match status" value="1"/>
</dbReference>
<evidence type="ECO:0000256" key="1">
    <source>
        <dbReference type="SAM" id="MobiDB-lite"/>
    </source>
</evidence>
<protein>
    <recommendedName>
        <fullName evidence="2">SET domain-containing protein</fullName>
    </recommendedName>
</protein>
<dbReference type="SUPFAM" id="SSF82199">
    <property type="entry name" value="SET domain"/>
    <property type="match status" value="1"/>
</dbReference>
<keyword evidence="4" id="KW-1185">Reference proteome</keyword>
<organism evidence="3 4">
    <name type="scientific">Basidiobolus ranarum</name>
    <dbReference type="NCBI Taxonomy" id="34480"/>
    <lineage>
        <taxon>Eukaryota</taxon>
        <taxon>Fungi</taxon>
        <taxon>Fungi incertae sedis</taxon>
        <taxon>Zoopagomycota</taxon>
        <taxon>Entomophthoromycotina</taxon>
        <taxon>Basidiobolomycetes</taxon>
        <taxon>Basidiobolales</taxon>
        <taxon>Basidiobolaceae</taxon>
        <taxon>Basidiobolus</taxon>
    </lineage>
</organism>